<accession>M0DI26</accession>
<dbReference type="Pfam" id="PF00389">
    <property type="entry name" value="2-Hacid_dh"/>
    <property type="match status" value="1"/>
</dbReference>
<dbReference type="PATRIC" id="fig|1227487.5.peg.102"/>
<organism evidence="6 7">
    <name type="scientific">Halogeometricum pallidum JCM 14848</name>
    <dbReference type="NCBI Taxonomy" id="1227487"/>
    <lineage>
        <taxon>Archaea</taxon>
        <taxon>Methanobacteriati</taxon>
        <taxon>Methanobacteriota</taxon>
        <taxon>Stenosarchaea group</taxon>
        <taxon>Halobacteria</taxon>
        <taxon>Halobacteriales</taxon>
        <taxon>Haloferacaceae</taxon>
        <taxon>Halogeometricum</taxon>
    </lineage>
</organism>
<keyword evidence="2" id="KW-0520">NAD</keyword>
<dbReference type="Proteomes" id="UP000011513">
    <property type="component" value="Unassembled WGS sequence"/>
</dbReference>
<dbReference type="SUPFAM" id="SSF51735">
    <property type="entry name" value="NAD(P)-binding Rossmann-fold domains"/>
    <property type="match status" value="1"/>
</dbReference>
<proteinExistence type="inferred from homology"/>
<evidence type="ECO:0000256" key="1">
    <source>
        <dbReference type="ARBA" id="ARBA00023002"/>
    </source>
</evidence>
<dbReference type="Pfam" id="PF02826">
    <property type="entry name" value="2-Hacid_dh_C"/>
    <property type="match status" value="1"/>
</dbReference>
<dbReference type="Gene3D" id="3.40.50.720">
    <property type="entry name" value="NAD(P)-binding Rossmann-like Domain"/>
    <property type="match status" value="2"/>
</dbReference>
<comment type="caution">
    <text evidence="6">The sequence shown here is derived from an EMBL/GenBank/DDBJ whole genome shotgun (WGS) entry which is preliminary data.</text>
</comment>
<dbReference type="GO" id="GO:0016616">
    <property type="term" value="F:oxidoreductase activity, acting on the CH-OH group of donors, NAD or NADP as acceptor"/>
    <property type="evidence" value="ECO:0007669"/>
    <property type="project" value="InterPro"/>
</dbReference>
<gene>
    <name evidence="6" type="ORF">C474_00470</name>
</gene>
<dbReference type="PANTHER" id="PTHR43333:SF1">
    <property type="entry name" value="D-ISOMER SPECIFIC 2-HYDROXYACID DEHYDROGENASE NAD-BINDING DOMAIN-CONTAINING PROTEIN"/>
    <property type="match status" value="1"/>
</dbReference>
<dbReference type="AlphaFoldDB" id="M0DI26"/>
<protein>
    <submittedName>
        <fullName evidence="6">Phosphoglycerate dehydrogenase-like oxidoreductase</fullName>
    </submittedName>
</protein>
<sequence length="321" mass="35276">MSQEDAPDIAVLRQKIHGLSAEEYAETLRERLPEKDIALARTPAEERELLKQVPVATGFSVEEDVLDEAENLELFACVFAGTGHLPLEALEERGVAVTNASGVHGPNIAEQVLGGILSFSRRFHVGWRQKQRNEWRSYPTYELQGSTVTVLGLGAIGEAVVERLEPFGVDTIGVRYSPEKGGPTDEVVGFEDESGFHDALARSDYVVVACPLTDTTRGILDADAFKTMDPETVLINVGRGPVVDTDALLDALRGNAVRGAALDVTDPEPLPDDHELWGFDNVLITPHNAGHTPKYWERMTDIIEENLERLESGEEELRNQV</sequence>
<evidence type="ECO:0000313" key="7">
    <source>
        <dbReference type="Proteomes" id="UP000011513"/>
    </source>
</evidence>
<keyword evidence="7" id="KW-1185">Reference proteome</keyword>
<evidence type="ECO:0000259" key="4">
    <source>
        <dbReference type="Pfam" id="PF00389"/>
    </source>
</evidence>
<dbReference type="InterPro" id="IPR036291">
    <property type="entry name" value="NAD(P)-bd_dom_sf"/>
</dbReference>
<reference evidence="6 7" key="1">
    <citation type="journal article" date="2014" name="PLoS Genet.">
        <title>Phylogenetically driven sequencing of extremely halophilic archaea reveals strategies for static and dynamic osmo-response.</title>
        <authorList>
            <person name="Becker E.A."/>
            <person name="Seitzer P.M."/>
            <person name="Tritt A."/>
            <person name="Larsen D."/>
            <person name="Krusor M."/>
            <person name="Yao A.I."/>
            <person name="Wu D."/>
            <person name="Madern D."/>
            <person name="Eisen J.A."/>
            <person name="Darling A.E."/>
            <person name="Facciotti M.T."/>
        </authorList>
    </citation>
    <scope>NUCLEOTIDE SEQUENCE [LARGE SCALE GENOMIC DNA]</scope>
    <source>
        <strain evidence="6 7">JCM 14848</strain>
    </source>
</reference>
<dbReference type="PANTHER" id="PTHR43333">
    <property type="entry name" value="2-HACID_DH_C DOMAIN-CONTAINING PROTEIN"/>
    <property type="match status" value="1"/>
</dbReference>
<evidence type="ECO:0000259" key="5">
    <source>
        <dbReference type="Pfam" id="PF02826"/>
    </source>
</evidence>
<keyword evidence="1 3" id="KW-0560">Oxidoreductase</keyword>
<dbReference type="SUPFAM" id="SSF52283">
    <property type="entry name" value="Formate/glycerate dehydrogenase catalytic domain-like"/>
    <property type="match status" value="1"/>
</dbReference>
<dbReference type="eggNOG" id="arCOG01757">
    <property type="taxonomic scope" value="Archaea"/>
</dbReference>
<evidence type="ECO:0000256" key="2">
    <source>
        <dbReference type="ARBA" id="ARBA00023027"/>
    </source>
</evidence>
<dbReference type="InterPro" id="IPR006140">
    <property type="entry name" value="D-isomer_DH_NAD-bd"/>
</dbReference>
<evidence type="ECO:0000256" key="3">
    <source>
        <dbReference type="RuleBase" id="RU003719"/>
    </source>
</evidence>
<dbReference type="FunFam" id="3.40.50.720:FF:000363">
    <property type="entry name" value="D-isomer specific 2-hydroxyacid dehydrogenase"/>
    <property type="match status" value="1"/>
</dbReference>
<dbReference type="CDD" id="cd05300">
    <property type="entry name" value="2-Hacid_dh_1"/>
    <property type="match status" value="1"/>
</dbReference>
<feature type="domain" description="D-isomer specific 2-hydroxyacid dehydrogenase catalytic" evidence="4">
    <location>
        <begin position="34"/>
        <end position="319"/>
    </location>
</feature>
<dbReference type="OrthoDB" id="168224at2157"/>
<evidence type="ECO:0000313" key="6">
    <source>
        <dbReference type="EMBL" id="ELZ35100.1"/>
    </source>
</evidence>
<dbReference type="InterPro" id="IPR006139">
    <property type="entry name" value="D-isomer_2_OHA_DH_cat_dom"/>
</dbReference>
<dbReference type="GO" id="GO:0051287">
    <property type="term" value="F:NAD binding"/>
    <property type="evidence" value="ECO:0007669"/>
    <property type="project" value="InterPro"/>
</dbReference>
<name>M0DI26_HALPD</name>
<dbReference type="InParanoid" id="M0DI26"/>
<feature type="domain" description="D-isomer specific 2-hydroxyacid dehydrogenase NAD-binding" evidence="5">
    <location>
        <begin position="114"/>
        <end position="289"/>
    </location>
</feature>
<comment type="similarity">
    <text evidence="3">Belongs to the D-isomer specific 2-hydroxyacid dehydrogenase family.</text>
</comment>
<dbReference type="RefSeq" id="WP_008382877.1">
    <property type="nucleotide sequence ID" value="NZ_AOIV01000002.1"/>
</dbReference>
<dbReference type="EMBL" id="AOIV01000002">
    <property type="protein sequence ID" value="ELZ35100.1"/>
    <property type="molecule type" value="Genomic_DNA"/>
</dbReference>